<dbReference type="InterPro" id="IPR015424">
    <property type="entry name" value="PyrdxlP-dep_Trfase"/>
</dbReference>
<accession>A0A4Q0T5A2</accession>
<dbReference type="PANTHER" id="PTHR43586">
    <property type="entry name" value="CYSTEINE DESULFURASE"/>
    <property type="match status" value="1"/>
</dbReference>
<dbReference type="AlphaFoldDB" id="A0A4Q0T5A2"/>
<evidence type="ECO:0000313" key="4">
    <source>
        <dbReference type="Proteomes" id="UP000289437"/>
    </source>
</evidence>
<dbReference type="PANTHER" id="PTHR43586:SF15">
    <property type="entry name" value="BLR3095 PROTEIN"/>
    <property type="match status" value="1"/>
</dbReference>
<evidence type="ECO:0000313" key="3">
    <source>
        <dbReference type="EMBL" id="RXH58567.1"/>
    </source>
</evidence>
<evidence type="ECO:0000259" key="2">
    <source>
        <dbReference type="Pfam" id="PF00266"/>
    </source>
</evidence>
<protein>
    <submittedName>
        <fullName evidence="3">Cysteine desulfurase</fullName>
    </submittedName>
</protein>
<gene>
    <name evidence="3" type="ORF">GRAN_1877</name>
</gene>
<sequence length="409" mass="44778">MTRRQIAKGMGMAALGNLAAARVTGSVVESNALPARSEFATDQYETCLNNARWHPLSHGAKQAVIAYLEYKQRGIWNPPDEVSNAQKDVKAAFAGLIHADPSEIAYVNSTTAAENLFVAALGFPGAQGNIVTDALHFEGSLYLYEALRRQGVDVRVVRPKDWQVTTEDLAAVVDKNTRLVAVSKVSYINGFEHDINGICDLAHTHGALVYADAVQAAGAIPIDVRAWGVDALACASYKWLMGDMGLGFLYVRQDVLPKLKRTQFGYRQLGTFDYHVFPWDKPGPYPIEYKEHPDTAGMFEIGTYDNATVAALSYSIPTIQRLGVERIQAHAQALLAPLKKELPRLGYPLITPDGSRASMASFLVSDHEKTKAALKKANVDVSLETGRMRVSPSIYNDENDIQKLLNALS</sequence>
<keyword evidence="1" id="KW-0663">Pyridoxal phosphate</keyword>
<name>A0A4Q0T5A2_9BACT</name>
<reference evidence="3 4" key="1">
    <citation type="submission" date="2018-11" db="EMBL/GenBank/DDBJ databases">
        <authorList>
            <person name="Mardanov A.V."/>
            <person name="Ravin N.V."/>
            <person name="Dedysh S.N."/>
        </authorList>
    </citation>
    <scope>NUCLEOTIDE SEQUENCE [LARGE SCALE GENOMIC DNA]</scope>
    <source>
        <strain evidence="3 4">AF10</strain>
    </source>
</reference>
<dbReference type="InterPro" id="IPR000192">
    <property type="entry name" value="Aminotrans_V_dom"/>
</dbReference>
<reference evidence="4" key="2">
    <citation type="submission" date="2019-02" db="EMBL/GenBank/DDBJ databases">
        <title>Granulicella sibirica sp. nov., a psychrotolerant acidobacterium isolated from an organic soil layer in forested tundra, West Siberia.</title>
        <authorList>
            <person name="Oshkin I.Y."/>
            <person name="Kulichevskaya I.S."/>
            <person name="Rijpstra W.I.C."/>
            <person name="Sinninghe Damste J.S."/>
            <person name="Rakitin A.L."/>
            <person name="Ravin N.V."/>
            <person name="Dedysh S.N."/>
        </authorList>
    </citation>
    <scope>NUCLEOTIDE SEQUENCE [LARGE SCALE GENOMIC DNA]</scope>
    <source>
        <strain evidence="4">AF10</strain>
    </source>
</reference>
<dbReference type="Proteomes" id="UP000289437">
    <property type="component" value="Unassembled WGS sequence"/>
</dbReference>
<organism evidence="3 4">
    <name type="scientific">Granulicella sibirica</name>
    <dbReference type="NCBI Taxonomy" id="2479048"/>
    <lineage>
        <taxon>Bacteria</taxon>
        <taxon>Pseudomonadati</taxon>
        <taxon>Acidobacteriota</taxon>
        <taxon>Terriglobia</taxon>
        <taxon>Terriglobales</taxon>
        <taxon>Acidobacteriaceae</taxon>
        <taxon>Granulicella</taxon>
    </lineage>
</organism>
<keyword evidence="4" id="KW-1185">Reference proteome</keyword>
<dbReference type="EMBL" id="RDSM01000001">
    <property type="protein sequence ID" value="RXH58567.1"/>
    <property type="molecule type" value="Genomic_DNA"/>
</dbReference>
<comment type="caution">
    <text evidence="3">The sequence shown here is derived from an EMBL/GenBank/DDBJ whole genome shotgun (WGS) entry which is preliminary data.</text>
</comment>
<feature type="domain" description="Aminotransferase class V" evidence="2">
    <location>
        <begin position="74"/>
        <end position="394"/>
    </location>
</feature>
<dbReference type="Gene3D" id="3.40.640.10">
    <property type="entry name" value="Type I PLP-dependent aspartate aminotransferase-like (Major domain)"/>
    <property type="match status" value="1"/>
</dbReference>
<dbReference type="InterPro" id="IPR015421">
    <property type="entry name" value="PyrdxlP-dep_Trfase_major"/>
</dbReference>
<evidence type="ECO:0000256" key="1">
    <source>
        <dbReference type="ARBA" id="ARBA00022898"/>
    </source>
</evidence>
<proteinExistence type="predicted"/>
<dbReference type="Pfam" id="PF00266">
    <property type="entry name" value="Aminotran_5"/>
    <property type="match status" value="1"/>
</dbReference>
<dbReference type="InterPro" id="IPR015422">
    <property type="entry name" value="PyrdxlP-dep_Trfase_small"/>
</dbReference>
<dbReference type="SUPFAM" id="SSF53383">
    <property type="entry name" value="PLP-dependent transferases"/>
    <property type="match status" value="1"/>
</dbReference>
<dbReference type="Gene3D" id="3.90.1150.10">
    <property type="entry name" value="Aspartate Aminotransferase, domain 1"/>
    <property type="match status" value="1"/>
</dbReference>